<reference evidence="3 4" key="1">
    <citation type="journal article" date="2015" name="PLoS ONE">
        <title>Genome Sequence of Bacillus endophyticus and Analysis of Its Companion Mechanism in the Ketogulonigenium vulgare-Bacillus Strain Consortium.</title>
        <authorList>
            <person name="Jia N."/>
            <person name="Du J."/>
            <person name="Ding M.Z."/>
            <person name="Gao F."/>
            <person name="Yuan Y.J."/>
        </authorList>
    </citation>
    <scope>NUCLEOTIDE SEQUENCE [LARGE SCALE GENOMIC DNA]</scope>
    <source>
        <strain evidence="3 4">Hbe603</strain>
    </source>
</reference>
<dbReference type="PANTHER" id="PTHR35152">
    <property type="entry name" value="DOMAIN SIGNALLING PROTEIN, PUTATIVE (AFU_ORTHOLOGUE AFUA_5G11310)-RELATED"/>
    <property type="match status" value="1"/>
</dbReference>
<feature type="transmembrane region" description="Helical" evidence="1">
    <location>
        <begin position="56"/>
        <end position="78"/>
    </location>
</feature>
<dbReference type="Pfam" id="PF03707">
    <property type="entry name" value="MHYT"/>
    <property type="match status" value="2"/>
</dbReference>
<protein>
    <recommendedName>
        <fullName evidence="2">MHYT domain-containing protein</fullName>
    </recommendedName>
</protein>
<feature type="transmembrane region" description="Helical" evidence="1">
    <location>
        <begin position="90"/>
        <end position="111"/>
    </location>
</feature>
<reference evidence="4" key="2">
    <citation type="submission" date="2015-06" db="EMBL/GenBank/DDBJ databases">
        <title>Genome Sequence of Bacillus endophyticus and Analysis of its Companion Mechanism in the Ketogulonigenium vulgare-Bacillus strain Consortium.</title>
        <authorList>
            <person name="Jia N."/>
            <person name="Du J."/>
            <person name="Ding M.-Z."/>
            <person name="Gao F."/>
            <person name="Yuan Y.-J."/>
        </authorList>
    </citation>
    <scope>NUCLEOTIDE SEQUENCE [LARGE SCALE GENOMIC DNA]</scope>
    <source>
        <strain evidence="4">Hbe603</strain>
    </source>
</reference>
<feature type="transmembrane region" description="Helical" evidence="1">
    <location>
        <begin position="155"/>
        <end position="174"/>
    </location>
</feature>
<keyword evidence="4" id="KW-1185">Reference proteome</keyword>
<dbReference type="InterPro" id="IPR005330">
    <property type="entry name" value="MHYT_dom"/>
</dbReference>
<feature type="transmembrane region" description="Helical" evidence="1">
    <location>
        <begin position="20"/>
        <end position="44"/>
    </location>
</feature>
<dbReference type="EMBL" id="CP011974">
    <property type="protein sequence ID" value="AWG44137.1"/>
    <property type="molecule type" value="Genomic_DNA"/>
</dbReference>
<dbReference type="AlphaFoldDB" id="A0A2S1LZ94"/>
<evidence type="ECO:0000313" key="4">
    <source>
        <dbReference type="Proteomes" id="UP000036202"/>
    </source>
</evidence>
<keyword evidence="1" id="KW-0812">Transmembrane</keyword>
<keyword evidence="1" id="KW-0472">Membrane</keyword>
<dbReference type="GO" id="GO:0016020">
    <property type="term" value="C:membrane"/>
    <property type="evidence" value="ECO:0007669"/>
    <property type="project" value="UniProtKB-UniRule"/>
</dbReference>
<evidence type="ECO:0000313" key="3">
    <source>
        <dbReference type="EMBL" id="AWG44137.1"/>
    </source>
</evidence>
<gene>
    <name evidence="3" type="ORF">BEH_24175</name>
</gene>
<feature type="transmembrane region" description="Helical" evidence="1">
    <location>
        <begin position="186"/>
        <end position="204"/>
    </location>
</feature>
<dbReference type="Proteomes" id="UP000036202">
    <property type="component" value="Chromosome"/>
</dbReference>
<feature type="domain" description="MHYT" evidence="2">
    <location>
        <begin position="20"/>
        <end position="210"/>
    </location>
</feature>
<accession>A0A2S1LZ94</accession>
<dbReference type="PANTHER" id="PTHR35152:SF1">
    <property type="entry name" value="DOMAIN SIGNALLING PROTEIN, PUTATIVE (AFU_ORTHOLOGUE AFUA_5G11310)-RELATED"/>
    <property type="match status" value="1"/>
</dbReference>
<evidence type="ECO:0000256" key="1">
    <source>
        <dbReference type="PROSITE-ProRule" id="PRU00244"/>
    </source>
</evidence>
<proteinExistence type="predicted"/>
<name>A0A2S1LZ94_9BACI</name>
<evidence type="ECO:0000259" key="2">
    <source>
        <dbReference type="PROSITE" id="PS50924"/>
    </source>
</evidence>
<organism evidence="3 4">
    <name type="scientific">Priestia filamentosa</name>
    <dbReference type="NCBI Taxonomy" id="1402861"/>
    <lineage>
        <taxon>Bacteria</taxon>
        <taxon>Bacillati</taxon>
        <taxon>Bacillota</taxon>
        <taxon>Bacilli</taxon>
        <taxon>Bacillales</taxon>
        <taxon>Bacillaceae</taxon>
        <taxon>Priestia</taxon>
    </lineage>
</organism>
<dbReference type="PROSITE" id="PS50924">
    <property type="entry name" value="MHYT"/>
    <property type="match status" value="1"/>
</dbReference>
<dbReference type="KEGG" id="beo:BEH_24175"/>
<feature type="transmembrane region" description="Helical" evidence="1">
    <location>
        <begin position="118"/>
        <end position="143"/>
    </location>
</feature>
<sequence length="217" mass="24533">MQVKKGTNNMNDVGPFHGHYNMWLVFLSFAIAMVSAYVSFSFAIQLRFQSKQGEQIWLLSGSCALGIGIWSMHFVRMLAHSLPINMHYHIGYIIVSILFATGGCYLALTYIHYGKNPLFTLLFATFFMGSGIVLMHYIGMSAMASVIVSYTSAKVLFSICIAFIASFIALRVAFYTNYKLTWKVKLMCAAFMAIAITVMHYMGMNAAHFYPKNWIQR</sequence>
<keyword evidence="1" id="KW-1133">Transmembrane helix</keyword>